<dbReference type="Proteomes" id="UP000289455">
    <property type="component" value="Unassembled WGS sequence"/>
</dbReference>
<dbReference type="OrthoDB" id="794480at2"/>
<gene>
    <name evidence="1" type="ORF">ESB04_08730</name>
</gene>
<keyword evidence="2" id="KW-1185">Reference proteome</keyword>
<name>A0A4Q1BYH0_9BACT</name>
<reference evidence="1 2" key="1">
    <citation type="submission" date="2019-01" db="EMBL/GenBank/DDBJ databases">
        <title>Cytophagaceae bacterium strain CAR-16.</title>
        <authorList>
            <person name="Chen W.-M."/>
        </authorList>
    </citation>
    <scope>NUCLEOTIDE SEQUENCE [LARGE SCALE GENOMIC DNA]</scope>
    <source>
        <strain evidence="1 2">CAR-16</strain>
    </source>
</reference>
<sequence length="122" mass="14112">MDFEPSVVNSEWNQILDFLESQFQKRPADVDSVLFLIGIQELGKGFMNFSKEQKQDLMHIATCKVLSYSGFYSLEGLDAEGWPHWNLEQAVPQMPLKEQEILIKAHIIQYFKSEVFAAEPEE</sequence>
<dbReference type="AlphaFoldDB" id="A0A4Q1BYH0"/>
<evidence type="ECO:0000313" key="2">
    <source>
        <dbReference type="Proteomes" id="UP000289455"/>
    </source>
</evidence>
<organism evidence="1 2">
    <name type="scientific">Aquirufa rosea</name>
    <dbReference type="NCBI Taxonomy" id="2509241"/>
    <lineage>
        <taxon>Bacteria</taxon>
        <taxon>Pseudomonadati</taxon>
        <taxon>Bacteroidota</taxon>
        <taxon>Cytophagia</taxon>
        <taxon>Cytophagales</taxon>
        <taxon>Flectobacillaceae</taxon>
        <taxon>Aquirufa</taxon>
    </lineage>
</organism>
<proteinExistence type="predicted"/>
<protein>
    <submittedName>
        <fullName evidence="1">Uncharacterized protein</fullName>
    </submittedName>
</protein>
<dbReference type="RefSeq" id="WP_129027358.1">
    <property type="nucleotide sequence ID" value="NZ_SDHY01000005.1"/>
</dbReference>
<comment type="caution">
    <text evidence="1">The sequence shown here is derived from an EMBL/GenBank/DDBJ whole genome shotgun (WGS) entry which is preliminary data.</text>
</comment>
<dbReference type="EMBL" id="SDHY01000005">
    <property type="protein sequence ID" value="RXK48123.1"/>
    <property type="molecule type" value="Genomic_DNA"/>
</dbReference>
<evidence type="ECO:0000313" key="1">
    <source>
        <dbReference type="EMBL" id="RXK48123.1"/>
    </source>
</evidence>
<accession>A0A4Q1BYH0</accession>